<dbReference type="GO" id="GO:0006269">
    <property type="term" value="P:DNA replication, synthesis of primer"/>
    <property type="evidence" value="ECO:0007669"/>
    <property type="project" value="UniProtKB-KW"/>
</dbReference>
<keyword evidence="3 11" id="KW-0479">Metal-binding</keyword>
<comment type="subunit">
    <text evidence="11">Component of the replication restart primosome.</text>
</comment>
<evidence type="ECO:0000256" key="9">
    <source>
        <dbReference type="ARBA" id="ARBA00023125"/>
    </source>
</evidence>
<dbReference type="HOGENOM" id="CLU_013353_3_1_7"/>
<dbReference type="InterPro" id="IPR014001">
    <property type="entry name" value="Helicase_ATP-bd"/>
</dbReference>
<accession>C6BTT2</accession>
<dbReference type="STRING" id="526222.Desal_1800"/>
<feature type="binding site" evidence="11">
    <location>
        <position position="498"/>
    </location>
    <ligand>
        <name>Zn(2+)</name>
        <dbReference type="ChEBI" id="CHEBI:29105"/>
        <label>2</label>
    </ligand>
</feature>
<comment type="similarity">
    <text evidence="11">Belongs to the helicase family. PriA subfamily.</text>
</comment>
<keyword evidence="9 11" id="KW-0238">DNA-binding</keyword>
<feature type="binding site" evidence="11">
    <location>
        <position position="486"/>
    </location>
    <ligand>
        <name>Zn(2+)</name>
        <dbReference type="ChEBI" id="CHEBI:29105"/>
        <label>1</label>
    </ligand>
</feature>
<evidence type="ECO:0000256" key="5">
    <source>
        <dbReference type="ARBA" id="ARBA00022801"/>
    </source>
</evidence>
<evidence type="ECO:0000313" key="15">
    <source>
        <dbReference type="Proteomes" id="UP000002601"/>
    </source>
</evidence>
<dbReference type="Pfam" id="PF00270">
    <property type="entry name" value="DEAD"/>
    <property type="match status" value="1"/>
</dbReference>
<dbReference type="InterPro" id="IPR042115">
    <property type="entry name" value="PriA_3primeBD_sf"/>
</dbReference>
<dbReference type="SUPFAM" id="SSF52540">
    <property type="entry name" value="P-loop containing nucleoside triphosphate hydrolases"/>
    <property type="match status" value="1"/>
</dbReference>
<feature type="binding site" evidence="11">
    <location>
        <position position="516"/>
    </location>
    <ligand>
        <name>Zn(2+)</name>
        <dbReference type="ChEBI" id="CHEBI:29105"/>
        <label>2</label>
    </ligand>
</feature>
<dbReference type="InterPro" id="IPR001650">
    <property type="entry name" value="Helicase_C-like"/>
</dbReference>
<keyword evidence="4 11" id="KW-0547">Nucleotide-binding</keyword>
<evidence type="ECO:0000256" key="10">
    <source>
        <dbReference type="ARBA" id="ARBA00023235"/>
    </source>
</evidence>
<dbReference type="EMBL" id="CP001649">
    <property type="protein sequence ID" value="ACS79862.1"/>
    <property type="molecule type" value="Genomic_DNA"/>
</dbReference>
<keyword evidence="15" id="KW-1185">Reference proteome</keyword>
<evidence type="ECO:0000259" key="12">
    <source>
        <dbReference type="PROSITE" id="PS51192"/>
    </source>
</evidence>
<name>C6BTT2_MARSD</name>
<feature type="domain" description="Helicase C-terminal" evidence="13">
    <location>
        <begin position="521"/>
        <end position="693"/>
    </location>
</feature>
<dbReference type="EC" id="5.6.2.4" evidence="11"/>
<feature type="binding site" evidence="11">
    <location>
        <position position="489"/>
    </location>
    <ligand>
        <name>Zn(2+)</name>
        <dbReference type="ChEBI" id="CHEBI:29105"/>
        <label>1</label>
    </ligand>
</feature>
<dbReference type="GO" id="GO:0006270">
    <property type="term" value="P:DNA replication initiation"/>
    <property type="evidence" value="ECO:0007669"/>
    <property type="project" value="TreeGrafter"/>
</dbReference>
<dbReference type="PANTHER" id="PTHR30580">
    <property type="entry name" value="PRIMOSOMAL PROTEIN N"/>
    <property type="match status" value="1"/>
</dbReference>
<organism evidence="14 15">
    <name type="scientific">Maridesulfovibrio salexigens (strain ATCC 14822 / DSM 2638 / NCIMB 8403 / VKM B-1763)</name>
    <name type="common">Desulfovibrio salexigens</name>
    <dbReference type="NCBI Taxonomy" id="526222"/>
    <lineage>
        <taxon>Bacteria</taxon>
        <taxon>Pseudomonadati</taxon>
        <taxon>Thermodesulfobacteriota</taxon>
        <taxon>Desulfovibrionia</taxon>
        <taxon>Desulfovibrionales</taxon>
        <taxon>Desulfovibrionaceae</taxon>
        <taxon>Maridesulfovibrio</taxon>
    </lineage>
</organism>
<dbReference type="GO" id="GO:0008270">
    <property type="term" value="F:zinc ion binding"/>
    <property type="evidence" value="ECO:0007669"/>
    <property type="project" value="UniProtKB-UniRule"/>
</dbReference>
<dbReference type="GO" id="GO:0043138">
    <property type="term" value="F:3'-5' DNA helicase activity"/>
    <property type="evidence" value="ECO:0007669"/>
    <property type="project" value="UniProtKB-EC"/>
</dbReference>
<gene>
    <name evidence="11" type="primary">priA</name>
    <name evidence="14" type="ordered locus">Desal_1800</name>
</gene>
<evidence type="ECO:0000313" key="14">
    <source>
        <dbReference type="EMBL" id="ACS79862.1"/>
    </source>
</evidence>
<feature type="domain" description="Helicase ATP-binding" evidence="12">
    <location>
        <begin position="258"/>
        <end position="426"/>
    </location>
</feature>
<dbReference type="Proteomes" id="UP000002601">
    <property type="component" value="Chromosome"/>
</dbReference>
<feature type="binding site" evidence="11">
    <location>
        <position position="513"/>
    </location>
    <ligand>
        <name>Zn(2+)</name>
        <dbReference type="ChEBI" id="CHEBI:29105"/>
        <label>2</label>
    </ligand>
</feature>
<comment type="function">
    <text evidence="11">Initiates the restart of stalled replication forks, which reloads the replicative helicase on sites other than the origin of replication. Recognizes and binds to abandoned replication forks and remodels them to uncover a helicase loading site. Promotes assembly of the primosome at these replication forks.</text>
</comment>
<dbReference type="InterPro" id="IPR041222">
    <property type="entry name" value="PriA_3primeBD"/>
</dbReference>
<feature type="binding site" evidence="11">
    <location>
        <position position="495"/>
    </location>
    <ligand>
        <name>Zn(2+)</name>
        <dbReference type="ChEBI" id="CHEBI:29105"/>
        <label>2</label>
    </ligand>
</feature>
<evidence type="ECO:0000256" key="3">
    <source>
        <dbReference type="ARBA" id="ARBA00022723"/>
    </source>
</evidence>
<keyword evidence="1 11" id="KW-0639">Primosome</keyword>
<dbReference type="InterPro" id="IPR041236">
    <property type="entry name" value="PriA_C"/>
</dbReference>
<comment type="catalytic activity">
    <reaction evidence="11">
        <text>ATP + H2O = ADP + phosphate + H(+)</text>
        <dbReference type="Rhea" id="RHEA:13065"/>
        <dbReference type="ChEBI" id="CHEBI:15377"/>
        <dbReference type="ChEBI" id="CHEBI:15378"/>
        <dbReference type="ChEBI" id="CHEBI:30616"/>
        <dbReference type="ChEBI" id="CHEBI:43474"/>
        <dbReference type="ChEBI" id="CHEBI:456216"/>
        <dbReference type="EC" id="5.6.2.4"/>
    </reaction>
</comment>
<dbReference type="Pfam" id="PF18074">
    <property type="entry name" value="PriA_C"/>
    <property type="match status" value="1"/>
</dbReference>
<dbReference type="GO" id="GO:0006302">
    <property type="term" value="P:double-strand break repair"/>
    <property type="evidence" value="ECO:0007669"/>
    <property type="project" value="InterPro"/>
</dbReference>
<dbReference type="AlphaFoldDB" id="C6BTT2"/>
<keyword evidence="10 11" id="KW-0413">Isomerase</keyword>
<protein>
    <recommendedName>
        <fullName evidence="11">Replication restart protein PriA</fullName>
    </recommendedName>
    <alternativeName>
        <fullName evidence="11">ATP-dependent DNA helicase PriA</fullName>
        <ecNumber evidence="11">5.6.2.4</ecNumber>
    </alternativeName>
    <alternativeName>
        <fullName evidence="11">DNA 3'-5' helicase PriA</fullName>
    </alternativeName>
</protein>
<comment type="catalytic activity">
    <reaction evidence="11">
        <text>Couples ATP hydrolysis with the unwinding of duplex DNA by translocating in the 3'-5' direction.</text>
        <dbReference type="EC" id="5.6.2.4"/>
    </reaction>
</comment>
<evidence type="ECO:0000256" key="7">
    <source>
        <dbReference type="ARBA" id="ARBA00022833"/>
    </source>
</evidence>
<dbReference type="Pfam" id="PF00271">
    <property type="entry name" value="Helicase_C"/>
    <property type="match status" value="1"/>
</dbReference>
<dbReference type="InterPro" id="IPR005259">
    <property type="entry name" value="PriA"/>
</dbReference>
<dbReference type="eggNOG" id="COG1198">
    <property type="taxonomic scope" value="Bacteria"/>
</dbReference>
<evidence type="ECO:0000256" key="8">
    <source>
        <dbReference type="ARBA" id="ARBA00022840"/>
    </source>
</evidence>
<keyword evidence="8 11" id="KW-0067">ATP-binding</keyword>
<dbReference type="GO" id="GO:0016887">
    <property type="term" value="F:ATP hydrolysis activity"/>
    <property type="evidence" value="ECO:0007669"/>
    <property type="project" value="RHEA"/>
</dbReference>
<dbReference type="Pfam" id="PF18319">
    <property type="entry name" value="Zn_ribbon_PriA"/>
    <property type="match status" value="1"/>
</dbReference>
<evidence type="ECO:0000256" key="4">
    <source>
        <dbReference type="ARBA" id="ARBA00022741"/>
    </source>
</evidence>
<reference evidence="14 15" key="1">
    <citation type="submission" date="2009-06" db="EMBL/GenBank/DDBJ databases">
        <title>Complete sequence of Desulfovibrio salexigens DSM 2638.</title>
        <authorList>
            <consortium name="US DOE Joint Genome Institute"/>
            <person name="Lucas S."/>
            <person name="Copeland A."/>
            <person name="Lapidus A."/>
            <person name="Glavina del Rio T."/>
            <person name="Tice H."/>
            <person name="Bruce D."/>
            <person name="Goodwin L."/>
            <person name="Pitluck S."/>
            <person name="Munk A.C."/>
            <person name="Brettin T."/>
            <person name="Detter J.C."/>
            <person name="Han C."/>
            <person name="Tapia R."/>
            <person name="Larimer F."/>
            <person name="Land M."/>
            <person name="Hauser L."/>
            <person name="Kyrpides N."/>
            <person name="Anderson I."/>
            <person name="Wall J.D."/>
            <person name="Arkin A.P."/>
            <person name="Dehal P."/>
            <person name="Chivian D."/>
            <person name="Giles B."/>
            <person name="Hazen T.C."/>
        </authorList>
    </citation>
    <scope>NUCLEOTIDE SEQUENCE [LARGE SCALE GENOMIC DNA]</scope>
    <source>
        <strain evidence="15">ATCC 14822 / DSM 2638 / NCIMB 8403 / VKM B-1763</strain>
    </source>
</reference>
<feature type="binding site" evidence="11">
    <location>
        <position position="529"/>
    </location>
    <ligand>
        <name>Zn(2+)</name>
        <dbReference type="ChEBI" id="CHEBI:29105"/>
        <label>1</label>
    </ligand>
</feature>
<dbReference type="OrthoDB" id="9759544at2"/>
<dbReference type="GO" id="GO:0006310">
    <property type="term" value="P:DNA recombination"/>
    <property type="evidence" value="ECO:0007669"/>
    <property type="project" value="InterPro"/>
</dbReference>
<proteinExistence type="inferred from homology"/>
<sequence>MTTLWQACLASPPYSIYTYEAPADLPKLMEGQRVLVPLGRSVRVAFLIETVETPPEGVELKSIIWPLERDPLLNSNHFKLYRNIGARQMQPLGKVLENVVPKRFRSAKVSFKVADRALPARLKALDIGRMPAEKRMELVKIYDEGRMNVSLPAAIEKEEYVSLTSDPPWPVRPNAARQLQILEFIFENGPREKGFLKNIMGDWTTGVIKKLHSDSLVKIGPPPEEERNPAEKCAATGPKWDFTPSEQQQGAIDELLAALDEPKSTVKLLHGITGSGKTLVYMTAARKCLEQGKSVIVLVPEIALAYALWNGICPLFPDARKYLYHGYQTPVRKEAIFRALAEDDSPALIVGTRSALFLPVRNPGLIIVDEEHDESYKQEERLPYQAKEVAYVLAHMTGSLLVLGSATPDIKTFHAAQQGAFEVISMEKRVGKSMLPAVKVVDTSAIKNPEQPFAPETEARLKEVVAKGEQAVVMLNRRGFSPLIYCTDCEEPFKCPHCNVSMTYHKGRERVICHYCGNAYHFPLPCSICGGSNLLPLGGGTERLEEQVAKALPPETKILRMDRDSTRRQERLDEILKSFARGDAQVLVGTQMLSKGHNFPGVTLVVVSEGDLGLNLPDYRSAERTFQLLVQVSGRAGRGEKPGEVIIQTRNPQNPIWGAVTSADYKTFFEKEIEKRRRFRYPPFTKLTLIRISHPMGWEGEHLCPPFFSQIREAAKESGIMAMGPVPAPLAQLRGRKRFNCLLKSDDWMKTRELYAQILRRNPDKKQIRITMDLDPVNML</sequence>
<dbReference type="InterPro" id="IPR027417">
    <property type="entry name" value="P-loop_NTPase"/>
</dbReference>
<dbReference type="KEGG" id="dsa:Desal_1800"/>
<keyword evidence="7 11" id="KW-0862">Zinc</keyword>
<keyword evidence="2 11" id="KW-0235">DNA replication</keyword>
<evidence type="ECO:0000256" key="1">
    <source>
        <dbReference type="ARBA" id="ARBA00022515"/>
    </source>
</evidence>
<keyword evidence="5 11" id="KW-0378">Hydrolase</keyword>
<evidence type="ECO:0000256" key="2">
    <source>
        <dbReference type="ARBA" id="ARBA00022705"/>
    </source>
</evidence>
<dbReference type="GO" id="GO:0003677">
    <property type="term" value="F:DNA binding"/>
    <property type="evidence" value="ECO:0007669"/>
    <property type="project" value="UniProtKB-UniRule"/>
</dbReference>
<evidence type="ECO:0000256" key="11">
    <source>
        <dbReference type="HAMAP-Rule" id="MF_00983"/>
    </source>
</evidence>
<dbReference type="InterPro" id="IPR011545">
    <property type="entry name" value="DEAD/DEAH_box_helicase_dom"/>
</dbReference>
<comment type="cofactor">
    <cofactor evidence="11">
        <name>Zn(2+)</name>
        <dbReference type="ChEBI" id="CHEBI:29105"/>
    </cofactor>
    <text evidence="11">Binds 2 zinc ions per subunit.</text>
</comment>
<dbReference type="GO" id="GO:1990077">
    <property type="term" value="C:primosome complex"/>
    <property type="evidence" value="ECO:0007669"/>
    <property type="project" value="UniProtKB-UniRule"/>
</dbReference>
<dbReference type="SMART" id="SM00490">
    <property type="entry name" value="HELICc"/>
    <property type="match status" value="1"/>
</dbReference>
<dbReference type="Pfam" id="PF17764">
    <property type="entry name" value="PriA_3primeBD"/>
    <property type="match status" value="1"/>
</dbReference>
<dbReference type="PROSITE" id="PS51192">
    <property type="entry name" value="HELICASE_ATP_BIND_1"/>
    <property type="match status" value="1"/>
</dbReference>
<evidence type="ECO:0000259" key="13">
    <source>
        <dbReference type="PROSITE" id="PS51194"/>
    </source>
</evidence>
<evidence type="ECO:0000256" key="6">
    <source>
        <dbReference type="ARBA" id="ARBA00022806"/>
    </source>
</evidence>
<dbReference type="RefSeq" id="WP_015851678.1">
    <property type="nucleotide sequence ID" value="NC_012881.1"/>
</dbReference>
<dbReference type="HAMAP" id="MF_00983">
    <property type="entry name" value="PriA"/>
    <property type="match status" value="1"/>
</dbReference>
<dbReference type="PANTHER" id="PTHR30580:SF0">
    <property type="entry name" value="PRIMOSOMAL PROTEIN N"/>
    <property type="match status" value="1"/>
</dbReference>
<dbReference type="SMART" id="SM00487">
    <property type="entry name" value="DEXDc"/>
    <property type="match status" value="1"/>
</dbReference>
<dbReference type="GO" id="GO:0005524">
    <property type="term" value="F:ATP binding"/>
    <property type="evidence" value="ECO:0007669"/>
    <property type="project" value="UniProtKB-UniRule"/>
</dbReference>
<dbReference type="Gene3D" id="3.40.1440.60">
    <property type="entry name" value="PriA, 3(prime) DNA-binding domain"/>
    <property type="match status" value="1"/>
</dbReference>
<dbReference type="PROSITE" id="PS51194">
    <property type="entry name" value="HELICASE_CTER"/>
    <property type="match status" value="1"/>
</dbReference>
<dbReference type="NCBIfam" id="TIGR00595">
    <property type="entry name" value="priA"/>
    <property type="match status" value="1"/>
</dbReference>
<feature type="binding site" evidence="11">
    <location>
        <position position="526"/>
    </location>
    <ligand>
        <name>Zn(2+)</name>
        <dbReference type="ChEBI" id="CHEBI:29105"/>
        <label>1</label>
    </ligand>
</feature>
<dbReference type="Gene3D" id="3.40.50.300">
    <property type="entry name" value="P-loop containing nucleotide triphosphate hydrolases"/>
    <property type="match status" value="2"/>
</dbReference>
<dbReference type="InterPro" id="IPR040498">
    <property type="entry name" value="PriA_CRR"/>
</dbReference>
<keyword evidence="6 11" id="KW-0347">Helicase</keyword>